<dbReference type="GO" id="GO:0032259">
    <property type="term" value="P:methylation"/>
    <property type="evidence" value="ECO:0007669"/>
    <property type="project" value="UniProtKB-KW"/>
</dbReference>
<dbReference type="Pfam" id="PF25004">
    <property type="entry name" value="DUF7782"/>
    <property type="match status" value="1"/>
</dbReference>
<dbReference type="Proteomes" id="UP001597347">
    <property type="component" value="Unassembled WGS sequence"/>
</dbReference>
<dbReference type="RefSeq" id="WP_377934455.1">
    <property type="nucleotide sequence ID" value="NZ_JBHUEA010000013.1"/>
</dbReference>
<dbReference type="SUPFAM" id="SSF53335">
    <property type="entry name" value="S-adenosyl-L-methionine-dependent methyltransferases"/>
    <property type="match status" value="1"/>
</dbReference>
<dbReference type="InterPro" id="IPR002052">
    <property type="entry name" value="DNA_methylase_N6_adenine_CS"/>
</dbReference>
<evidence type="ECO:0000313" key="8">
    <source>
        <dbReference type="EMBL" id="MFD1721785.1"/>
    </source>
</evidence>
<evidence type="ECO:0000256" key="3">
    <source>
        <dbReference type="ARBA" id="ARBA00022679"/>
    </source>
</evidence>
<gene>
    <name evidence="8" type="ORF">ACFSBI_09505</name>
</gene>
<evidence type="ECO:0000259" key="6">
    <source>
        <dbReference type="Pfam" id="PF23186"/>
    </source>
</evidence>
<keyword evidence="9" id="KW-1185">Reference proteome</keyword>
<dbReference type="InterPro" id="IPR056684">
    <property type="entry name" value="DUF7782"/>
</dbReference>
<feature type="domain" description="Methyltransferase small" evidence="5">
    <location>
        <begin position="140"/>
        <end position="227"/>
    </location>
</feature>
<sequence length="494" mass="51285">MTAALAQDLAAAPYTVEGLEEAWGRTAADALGRDDPEPALAELARRAPSAAGVLGRLLVLGDPVDGSAAAAALPRLGLDGAEALGLLRVEDGRAIPLVDVRPYALADESGVASWWIVSDQGEVALGGELPEEHVLGAGAASSTLAQVLVPTGDGVVLDLGTGSGVQALMAARTAGRVVATDVSARALRFAALNAELNGVHLDLREGSLYEPVAGERFDRIVTNPPFVITPRGADGVPAYTYRDGGFAGDGLVEAVVRGARDHLTDGGIAQLLGNWEVTGDQVAARDRVLGWADGLDVWVVQRDLLDPAQYAETWVRDGGAQPGTRRFRALVRAWLDDFAARGVTAVGAGYVTLRRPSGAPTLRRFEHLESPVGSGVGAAIAAGLAAHDRLAALDDARLAGQVLAVAPDVTEHRHYWPGDADPTVLELRQGTGFARTRRVDTVTAAVVGACDGELPVGRLVAAVAELLDADPGTTTAAVLPVVRELLVEGFLTFR</sequence>
<organism evidence="8 9">
    <name type="scientific">Amnibacterium endophyticum</name>
    <dbReference type="NCBI Taxonomy" id="2109337"/>
    <lineage>
        <taxon>Bacteria</taxon>
        <taxon>Bacillati</taxon>
        <taxon>Actinomycetota</taxon>
        <taxon>Actinomycetes</taxon>
        <taxon>Micrococcales</taxon>
        <taxon>Microbacteriaceae</taxon>
        <taxon>Amnibacterium</taxon>
    </lineage>
</organism>
<dbReference type="InterPro" id="IPR052190">
    <property type="entry name" value="Euk-Arch_PrmC-MTase"/>
</dbReference>
<feature type="domain" description="DUF7059" evidence="6">
    <location>
        <begin position="11"/>
        <end position="93"/>
    </location>
</feature>
<reference evidence="9" key="1">
    <citation type="journal article" date="2019" name="Int. J. Syst. Evol. Microbiol.">
        <title>The Global Catalogue of Microorganisms (GCM) 10K type strain sequencing project: providing services to taxonomists for standard genome sequencing and annotation.</title>
        <authorList>
            <consortium name="The Broad Institute Genomics Platform"/>
            <consortium name="The Broad Institute Genome Sequencing Center for Infectious Disease"/>
            <person name="Wu L."/>
            <person name="Ma J."/>
        </authorList>
    </citation>
    <scope>NUCLEOTIDE SEQUENCE [LARGE SCALE GENOMIC DNA]</scope>
    <source>
        <strain evidence="9">CGMCC 1.12471</strain>
    </source>
</reference>
<name>A0ABW4LE38_9MICO</name>
<evidence type="ECO:0000256" key="4">
    <source>
        <dbReference type="ARBA" id="ARBA00022691"/>
    </source>
</evidence>
<dbReference type="Gene3D" id="3.40.50.150">
    <property type="entry name" value="Vaccinia Virus protein VP39"/>
    <property type="match status" value="1"/>
</dbReference>
<comment type="caution">
    <text evidence="8">The sequence shown here is derived from an EMBL/GenBank/DDBJ whole genome shotgun (WGS) entry which is preliminary data.</text>
</comment>
<keyword evidence="2 8" id="KW-0489">Methyltransferase</keyword>
<dbReference type="CDD" id="cd02440">
    <property type="entry name" value="AdoMet_MTases"/>
    <property type="match status" value="1"/>
</dbReference>
<dbReference type="EMBL" id="JBHUEA010000013">
    <property type="protein sequence ID" value="MFD1721785.1"/>
    <property type="molecule type" value="Genomic_DNA"/>
</dbReference>
<evidence type="ECO:0000259" key="5">
    <source>
        <dbReference type="Pfam" id="PF05175"/>
    </source>
</evidence>
<dbReference type="InterPro" id="IPR055487">
    <property type="entry name" value="DUF7059"/>
</dbReference>
<evidence type="ECO:0000256" key="1">
    <source>
        <dbReference type="ARBA" id="ARBA00006149"/>
    </source>
</evidence>
<accession>A0ABW4LE38</accession>
<protein>
    <submittedName>
        <fullName evidence="8">Methyltransferase</fullName>
    </submittedName>
</protein>
<dbReference type="Pfam" id="PF05175">
    <property type="entry name" value="MTS"/>
    <property type="match status" value="1"/>
</dbReference>
<dbReference type="PANTHER" id="PTHR45875">
    <property type="entry name" value="METHYLTRANSFERASE N6AMT1"/>
    <property type="match status" value="1"/>
</dbReference>
<proteinExistence type="inferred from homology"/>
<dbReference type="Pfam" id="PF23186">
    <property type="entry name" value="DUF7059"/>
    <property type="match status" value="1"/>
</dbReference>
<evidence type="ECO:0000313" key="9">
    <source>
        <dbReference type="Proteomes" id="UP001597347"/>
    </source>
</evidence>
<dbReference type="GO" id="GO:0008168">
    <property type="term" value="F:methyltransferase activity"/>
    <property type="evidence" value="ECO:0007669"/>
    <property type="project" value="UniProtKB-KW"/>
</dbReference>
<keyword evidence="4" id="KW-0949">S-adenosyl-L-methionine</keyword>
<dbReference type="InterPro" id="IPR029063">
    <property type="entry name" value="SAM-dependent_MTases_sf"/>
</dbReference>
<evidence type="ECO:0000259" key="7">
    <source>
        <dbReference type="Pfam" id="PF25004"/>
    </source>
</evidence>
<dbReference type="InterPro" id="IPR007848">
    <property type="entry name" value="Small_mtfrase_dom"/>
</dbReference>
<feature type="domain" description="DUF7782" evidence="7">
    <location>
        <begin position="395"/>
        <end position="491"/>
    </location>
</feature>
<comment type="similarity">
    <text evidence="1">Belongs to the eukaryotic/archaeal PrmC-related family.</text>
</comment>
<evidence type="ECO:0000256" key="2">
    <source>
        <dbReference type="ARBA" id="ARBA00022603"/>
    </source>
</evidence>
<keyword evidence="3" id="KW-0808">Transferase</keyword>
<dbReference type="PROSITE" id="PS00092">
    <property type="entry name" value="N6_MTASE"/>
    <property type="match status" value="1"/>
</dbReference>
<dbReference type="PANTHER" id="PTHR45875:SF1">
    <property type="entry name" value="METHYLTRANSFERASE N6AMT1"/>
    <property type="match status" value="1"/>
</dbReference>